<dbReference type="Gene3D" id="3.90.199.10">
    <property type="entry name" value="Topoisomerase II, domain 5"/>
    <property type="match status" value="1"/>
</dbReference>
<evidence type="ECO:0000256" key="5">
    <source>
        <dbReference type="ARBA" id="ARBA00023029"/>
    </source>
</evidence>
<keyword evidence="11" id="KW-0175">Coiled coil</keyword>
<keyword evidence="9" id="KW-0963">Cytoplasm</keyword>
<dbReference type="NCBIfam" id="NF004043">
    <property type="entry name" value="PRK05560.1"/>
    <property type="match status" value="1"/>
</dbReference>
<evidence type="ECO:0000256" key="11">
    <source>
        <dbReference type="SAM" id="Coils"/>
    </source>
</evidence>
<organism evidence="14 15">
    <name type="scientific">Herbiconiux flava</name>
    <dbReference type="NCBI Taxonomy" id="881268"/>
    <lineage>
        <taxon>Bacteria</taxon>
        <taxon>Bacillati</taxon>
        <taxon>Actinomycetota</taxon>
        <taxon>Actinomycetes</taxon>
        <taxon>Micrococcales</taxon>
        <taxon>Microbacteriaceae</taxon>
        <taxon>Herbiconiux</taxon>
    </lineage>
</organism>
<evidence type="ECO:0000256" key="7">
    <source>
        <dbReference type="ARBA" id="ARBA00023235"/>
    </source>
</evidence>
<dbReference type="Gene3D" id="1.10.268.10">
    <property type="entry name" value="Topoisomerase, domain 3"/>
    <property type="match status" value="1"/>
</dbReference>
<dbReference type="SUPFAM" id="SSF101904">
    <property type="entry name" value="GyrA/ParC C-terminal domain-like"/>
    <property type="match status" value="1"/>
</dbReference>
<comment type="function">
    <text evidence="9">A type II topoisomerase that negatively supercoils closed circular double-stranded (ds) DNA in an ATP-dependent manner to modulate DNA topology and maintain chromosomes in an underwound state. Negative supercoiling favors strand separation, and DNA replication, transcription, recombination and repair, all of which involve strand separation. Also able to catalyze the interconversion of other topological isomers of dsDNA rings, including catenanes and knotted rings. Type II topoisomerases break and join 2 DNA strands simultaneously in an ATP-dependent manner.</text>
</comment>
<dbReference type="InterPro" id="IPR013758">
    <property type="entry name" value="Topo_IIA_A/C_ab"/>
</dbReference>
<dbReference type="Gene3D" id="2.120.10.90">
    <property type="entry name" value="DNA gyrase/topoisomerase IV, subunit A, C-terminal"/>
    <property type="match status" value="1"/>
</dbReference>
<dbReference type="InterPro" id="IPR013760">
    <property type="entry name" value="Topo_IIA-like_dom_sf"/>
</dbReference>
<dbReference type="AlphaFoldDB" id="A0A852SB40"/>
<dbReference type="InterPro" id="IPR013757">
    <property type="entry name" value="Topo_IIA_A_a_sf"/>
</dbReference>
<dbReference type="FunFam" id="3.30.1360.40:FF:000002">
    <property type="entry name" value="DNA gyrase subunit A"/>
    <property type="match status" value="1"/>
</dbReference>
<dbReference type="FunFam" id="2.120.10.90:FF:000005">
    <property type="entry name" value="DNA topoisomerase 4 subunit A"/>
    <property type="match status" value="1"/>
</dbReference>
<dbReference type="GO" id="GO:0005524">
    <property type="term" value="F:ATP binding"/>
    <property type="evidence" value="ECO:0007669"/>
    <property type="project" value="UniProtKB-UniRule"/>
</dbReference>
<dbReference type="GO" id="GO:0005694">
    <property type="term" value="C:chromosome"/>
    <property type="evidence" value="ECO:0007669"/>
    <property type="project" value="InterPro"/>
</dbReference>
<feature type="region of interest" description="Disordered" evidence="12">
    <location>
        <begin position="822"/>
        <end position="855"/>
    </location>
</feature>
<keyword evidence="7 9" id="KW-0413">Isomerase</keyword>
<dbReference type="Gene3D" id="3.30.1360.40">
    <property type="match status" value="1"/>
</dbReference>
<comment type="subunit">
    <text evidence="9">Heterotetramer, composed of two GyrA and two GyrB chains. In the heterotetramer, GyrA contains the active site tyrosine that forms a transient covalent intermediate with DNA, while GyrB binds cofactors and catalyzes ATP hydrolysis.</text>
</comment>
<dbReference type="GO" id="GO:0003677">
    <property type="term" value="F:DNA binding"/>
    <property type="evidence" value="ECO:0007669"/>
    <property type="project" value="UniProtKB-UniRule"/>
</dbReference>
<evidence type="ECO:0000256" key="12">
    <source>
        <dbReference type="SAM" id="MobiDB-lite"/>
    </source>
</evidence>
<evidence type="ECO:0000256" key="2">
    <source>
        <dbReference type="ARBA" id="ARBA00008263"/>
    </source>
</evidence>
<evidence type="ECO:0000256" key="6">
    <source>
        <dbReference type="ARBA" id="ARBA00023125"/>
    </source>
</evidence>
<evidence type="ECO:0000256" key="1">
    <source>
        <dbReference type="ARBA" id="ARBA00000185"/>
    </source>
</evidence>
<dbReference type="InterPro" id="IPR006691">
    <property type="entry name" value="GyrA/parC_rep"/>
</dbReference>
<dbReference type="SMART" id="SM00434">
    <property type="entry name" value="TOP4c"/>
    <property type="match status" value="1"/>
</dbReference>
<feature type="domain" description="Topo IIA-type catalytic" evidence="13">
    <location>
        <begin position="39"/>
        <end position="508"/>
    </location>
</feature>
<evidence type="ECO:0000256" key="10">
    <source>
        <dbReference type="PROSITE-ProRule" id="PRU01384"/>
    </source>
</evidence>
<comment type="catalytic activity">
    <reaction evidence="1 9 10">
        <text>ATP-dependent breakage, passage and rejoining of double-stranded DNA.</text>
        <dbReference type="EC" id="5.6.2.2"/>
    </reaction>
</comment>
<dbReference type="Pfam" id="PF03989">
    <property type="entry name" value="DNA_gyraseA_C"/>
    <property type="match status" value="6"/>
</dbReference>
<evidence type="ECO:0000313" key="15">
    <source>
        <dbReference type="Proteomes" id="UP000549913"/>
    </source>
</evidence>
<dbReference type="PANTHER" id="PTHR43493:SF5">
    <property type="entry name" value="DNA GYRASE SUBUNIT A, CHLOROPLASTIC_MITOCHONDRIAL"/>
    <property type="match status" value="1"/>
</dbReference>
<comment type="subcellular location">
    <subcellularLocation>
        <location evidence="9">Cytoplasm</location>
    </subcellularLocation>
</comment>
<comment type="similarity">
    <text evidence="2 9">Belongs to the type II topoisomerase GyrA/ParC subunit family.</text>
</comment>
<dbReference type="EC" id="5.6.2.2" evidence="9"/>
<dbReference type="InterPro" id="IPR002205">
    <property type="entry name" value="Topo_IIA_dom_A"/>
</dbReference>
<dbReference type="HAMAP" id="MF_01897">
    <property type="entry name" value="GyrA"/>
    <property type="match status" value="1"/>
</dbReference>
<dbReference type="Proteomes" id="UP000549913">
    <property type="component" value="Unassembled WGS sequence"/>
</dbReference>
<dbReference type="GO" id="GO:0005737">
    <property type="term" value="C:cytoplasm"/>
    <property type="evidence" value="ECO:0007669"/>
    <property type="project" value="UniProtKB-SubCell"/>
</dbReference>
<dbReference type="InterPro" id="IPR035516">
    <property type="entry name" value="Gyrase/topoIV_suA_C"/>
</dbReference>
<evidence type="ECO:0000256" key="3">
    <source>
        <dbReference type="ARBA" id="ARBA00022741"/>
    </source>
</evidence>
<comment type="miscellaneous">
    <text evidence="9">Few gyrases are as efficient as E.coli at forming negative supercoils. Not all organisms have 2 type II topoisomerases; in organisms with a single type II topoisomerase this enzyme also has to decatenate newly replicated chromosomes.</text>
</comment>
<dbReference type="InterPro" id="IPR005743">
    <property type="entry name" value="GyrA"/>
</dbReference>
<dbReference type="InterPro" id="IPR050220">
    <property type="entry name" value="Type_II_DNA_Topoisomerases"/>
</dbReference>
<feature type="active site" description="O-(5'-phospho-DNA)-tyrosine intermediate" evidence="9 10">
    <location>
        <position position="127"/>
    </location>
</feature>
<evidence type="ECO:0000256" key="9">
    <source>
        <dbReference type="HAMAP-Rule" id="MF_01897"/>
    </source>
</evidence>
<dbReference type="SUPFAM" id="SSF56719">
    <property type="entry name" value="Type II DNA topoisomerase"/>
    <property type="match status" value="1"/>
</dbReference>
<reference evidence="14 15" key="1">
    <citation type="submission" date="2020-07" db="EMBL/GenBank/DDBJ databases">
        <title>Sequencing the genomes of 1000 actinobacteria strains.</title>
        <authorList>
            <person name="Klenk H.-P."/>
        </authorList>
    </citation>
    <scope>NUCLEOTIDE SEQUENCE [LARGE SCALE GENOMIC DNA]</scope>
    <source>
        <strain evidence="14 15">DSM 26474</strain>
    </source>
</reference>
<dbReference type="Pfam" id="PF00521">
    <property type="entry name" value="DNA_topoisoIV"/>
    <property type="match status" value="1"/>
</dbReference>
<dbReference type="CDD" id="cd00187">
    <property type="entry name" value="TOP4c"/>
    <property type="match status" value="1"/>
</dbReference>
<dbReference type="PROSITE" id="PS52040">
    <property type="entry name" value="TOPO_IIA"/>
    <property type="match status" value="1"/>
</dbReference>
<dbReference type="NCBIfam" id="NF004044">
    <property type="entry name" value="PRK05561.1"/>
    <property type="match status" value="1"/>
</dbReference>
<dbReference type="NCBIfam" id="TIGR01063">
    <property type="entry name" value="gyrA"/>
    <property type="match status" value="1"/>
</dbReference>
<name>A0A852SB40_9MICO</name>
<evidence type="ECO:0000256" key="8">
    <source>
        <dbReference type="ARBA" id="ARBA00063644"/>
    </source>
</evidence>
<keyword evidence="15" id="KW-1185">Reference proteome</keyword>
<feature type="coiled-coil region" evidence="11">
    <location>
        <begin position="433"/>
        <end position="465"/>
    </location>
</feature>
<gene>
    <name evidence="9" type="primary">gyrA</name>
    <name evidence="14" type="ORF">BJ984_000770</name>
</gene>
<sequence>MTDEITPPAGDRIEQVDLQLEMQRSYLDYAMSVIVGRALPDVRDGLKPVHRRVIYAMYDGGYRPDRAFSKSARVVGEVMGQFHPHGDTSIYDTLVRLIQPWSLRYPLALGQGNFGSPGNDGAAAPRYTETKMAPLALEMVRDIQEETVDFQDNYDGRTLEPVVLPSRFPNLLVNGSVGIAVGMATNIPPHNLREVAAGAIWYLENPEASREELLEALMQRIKGPDFPTGAQILGVKGIHDAYRTGRGSITMRAVVSVEELQGRTCLVVTELPYQVNPDNLAIKIADLVKDGRLSGIADIRDETSGRTGQRLVIVLKRDAVAKVVLNNLYKHTSLQENFGANMLAIVDGIPRTLPLDGFITEWVAHQIDVIVRRTRFRLREAEARMHILRGYLKALDALDEVIALIRRSPTVEEARDGLMELLDIDELQSRAILELQLRRLAALERQKIQEEAEALQLKIDEYNVILGSPQRQREIITEELGEIVEKFGDDRRTEIMFGFDGDMNIEDLIPEEEMVVTVTRGGYVKRTRSDNYRSQHRGGKGVKGAQLRADDVVEHFFVTTTHHWLLFFTNRGRVYRAKAYELQEAGRDAKGQHVANLLALAPDEQITQILDIRDYQTAQYLVLATKGGLLKKTSLTEYDTNRSGGIIAINLRDDDELVSALLVDEDSDLLLVSKKGMSIRFTASDDALRPMGRATSGVIGMKFRGEDSLQGASVVSDEGFVFIVTEGGYAKRTSVDEYRVQGRGGLGIKVAKLQDARGDLIGSLIVGEDDEVLVVLASGKVVRSAVAEVPAKGRDTMGVVFARFADDDRIIAVAKNTERNLESELEAGAEPVLGEALGESADAGSAPGEDVTTDE</sequence>
<accession>A0A852SB40</accession>
<comment type="subunit">
    <text evidence="8">Heterotetramer composed of ParC and ParE.</text>
</comment>
<keyword evidence="5 9" id="KW-0799">Topoisomerase</keyword>
<dbReference type="GO" id="GO:0006265">
    <property type="term" value="P:DNA topological change"/>
    <property type="evidence" value="ECO:0007669"/>
    <property type="project" value="UniProtKB-UniRule"/>
</dbReference>
<dbReference type="RefSeq" id="WP_179546905.1">
    <property type="nucleotide sequence ID" value="NZ_BSEW01000001.1"/>
</dbReference>
<dbReference type="GO" id="GO:0006261">
    <property type="term" value="P:DNA-templated DNA replication"/>
    <property type="evidence" value="ECO:0007669"/>
    <property type="project" value="UniProtKB-UniRule"/>
</dbReference>
<dbReference type="GO" id="GO:0009330">
    <property type="term" value="C:DNA topoisomerase type II (double strand cut, ATP-hydrolyzing) complex"/>
    <property type="evidence" value="ECO:0007669"/>
    <property type="project" value="TreeGrafter"/>
</dbReference>
<proteinExistence type="inferred from homology"/>
<evidence type="ECO:0000259" key="13">
    <source>
        <dbReference type="PROSITE" id="PS52040"/>
    </source>
</evidence>
<dbReference type="FunFam" id="1.10.268.10:FF:000001">
    <property type="entry name" value="DNA gyrase subunit A"/>
    <property type="match status" value="1"/>
</dbReference>
<dbReference type="GO" id="GO:0034335">
    <property type="term" value="F:DNA negative supercoiling activity"/>
    <property type="evidence" value="ECO:0007669"/>
    <property type="project" value="UniProtKB-ARBA"/>
</dbReference>
<feature type="short sequence motif" description="GyrA-box" evidence="9">
    <location>
        <begin position="535"/>
        <end position="541"/>
    </location>
</feature>
<dbReference type="EMBL" id="JACCBM010000001">
    <property type="protein sequence ID" value="NYD69612.1"/>
    <property type="molecule type" value="Genomic_DNA"/>
</dbReference>
<evidence type="ECO:0000256" key="4">
    <source>
        <dbReference type="ARBA" id="ARBA00022840"/>
    </source>
</evidence>
<protein>
    <recommendedName>
        <fullName evidence="9">DNA gyrase subunit A</fullName>
        <ecNumber evidence="9">5.6.2.2</ecNumber>
    </recommendedName>
</protein>
<keyword evidence="6 9" id="KW-0238">DNA-binding</keyword>
<dbReference type="PANTHER" id="PTHR43493">
    <property type="entry name" value="DNA GYRASE/TOPOISOMERASE SUBUNIT A"/>
    <property type="match status" value="1"/>
</dbReference>
<keyword evidence="3 9" id="KW-0547">Nucleotide-binding</keyword>
<keyword evidence="4 9" id="KW-0067">ATP-binding</keyword>
<evidence type="ECO:0000313" key="14">
    <source>
        <dbReference type="EMBL" id="NYD69612.1"/>
    </source>
</evidence>
<comment type="caution">
    <text evidence="14">The sequence shown here is derived from an EMBL/GenBank/DDBJ whole genome shotgun (WGS) entry which is preliminary data.</text>
</comment>